<evidence type="ECO:0000259" key="6">
    <source>
        <dbReference type="PROSITE" id="PS51935"/>
    </source>
</evidence>
<comment type="similarity">
    <text evidence="1">Belongs to the peptidase C40 family.</text>
</comment>
<accession>A0ABW9QY57</accession>
<dbReference type="PANTHER" id="PTHR47053:SF1">
    <property type="entry name" value="MUREIN DD-ENDOPEPTIDASE MEPH-RELATED"/>
    <property type="match status" value="1"/>
</dbReference>
<protein>
    <submittedName>
        <fullName evidence="7">Transglycosylase SLT domain-containing protein</fullName>
    </submittedName>
</protein>
<proteinExistence type="inferred from homology"/>
<dbReference type="InterPro" id="IPR051202">
    <property type="entry name" value="Peptidase_C40"/>
</dbReference>
<gene>
    <name evidence="7" type="ORF">GHK86_17840</name>
</gene>
<reference evidence="7 8" key="1">
    <citation type="submission" date="2019-11" db="EMBL/GenBank/DDBJ databases">
        <title>Acidiferrimicrobium australis gen. nov., sp. nov., an acidophilic and obligately heterotrophic, member of the Actinobacteria that catalyses dissimilatory oxido- reduction of iron isolated from metal-rich acidic water in Chile.</title>
        <authorList>
            <person name="Gonzalez D."/>
            <person name="Huber K."/>
            <person name="Hedrich S."/>
            <person name="Rojas-Villalobos C."/>
            <person name="Quatrini R."/>
            <person name="Dinamarca M.A."/>
            <person name="Schwarz A."/>
            <person name="Canales C."/>
            <person name="Nancucheo I."/>
        </authorList>
    </citation>
    <scope>NUCLEOTIDE SEQUENCE [LARGE SCALE GENOMIC DNA]</scope>
    <source>
        <strain evidence="7 8">USS-CCA1</strain>
    </source>
</reference>
<dbReference type="PROSITE" id="PS00922">
    <property type="entry name" value="TRANSGLYCOSYLASE"/>
    <property type="match status" value="1"/>
</dbReference>
<dbReference type="InterPro" id="IPR023346">
    <property type="entry name" value="Lysozyme-like_dom_sf"/>
</dbReference>
<comment type="similarity">
    <text evidence="2">Belongs to the transglycosylase Slt family.</text>
</comment>
<dbReference type="Pfam" id="PF00877">
    <property type="entry name" value="NLPC_P60"/>
    <property type="match status" value="1"/>
</dbReference>
<sequence length="233" mass="22795">TYGTAGSYGAGGVYGTAALLGGTGTAGPTGSQVVADAQQYLGVPYLWGGTTTAGFDCSGLVQHVYADLGITLPRTSEQQAQVGQAVPSLAAAQPGDLVFFAGSDGTPTSPGHVGIYLGNGQMIDAPYTGTVVREEPVSDAGPVVAIRRIVGTAPTSMAAATSATLAGVGSYAPAFASAGATYGVPATLLASVARVESGLNPSAVSSAGAQGLMQLMPSTAASLGVDPWNPTQA</sequence>
<dbReference type="EMBL" id="WJHE01001077">
    <property type="protein sequence ID" value="MST34576.1"/>
    <property type="molecule type" value="Genomic_DNA"/>
</dbReference>
<evidence type="ECO:0000256" key="5">
    <source>
        <dbReference type="ARBA" id="ARBA00022807"/>
    </source>
</evidence>
<keyword evidence="3" id="KW-0645">Protease</keyword>
<evidence type="ECO:0000256" key="4">
    <source>
        <dbReference type="ARBA" id="ARBA00022801"/>
    </source>
</evidence>
<evidence type="ECO:0000256" key="3">
    <source>
        <dbReference type="ARBA" id="ARBA00022670"/>
    </source>
</evidence>
<dbReference type="Pfam" id="PF01464">
    <property type="entry name" value="SLT"/>
    <property type="match status" value="1"/>
</dbReference>
<dbReference type="Gene3D" id="3.90.1720.10">
    <property type="entry name" value="endopeptidase domain like (from Nostoc punctiforme)"/>
    <property type="match status" value="1"/>
</dbReference>
<dbReference type="InterPro" id="IPR000064">
    <property type="entry name" value="NLP_P60_dom"/>
</dbReference>
<feature type="non-terminal residue" evidence="7">
    <location>
        <position position="1"/>
    </location>
</feature>
<dbReference type="InterPro" id="IPR008258">
    <property type="entry name" value="Transglycosylase_SLT_dom_1"/>
</dbReference>
<dbReference type="InterPro" id="IPR038765">
    <property type="entry name" value="Papain-like_cys_pep_sf"/>
</dbReference>
<keyword evidence="5" id="KW-0788">Thiol protease</keyword>
<keyword evidence="8" id="KW-1185">Reference proteome</keyword>
<feature type="non-terminal residue" evidence="7">
    <location>
        <position position="233"/>
    </location>
</feature>
<evidence type="ECO:0000313" key="7">
    <source>
        <dbReference type="EMBL" id="MST34576.1"/>
    </source>
</evidence>
<dbReference type="SUPFAM" id="SSF54001">
    <property type="entry name" value="Cysteine proteinases"/>
    <property type="match status" value="1"/>
</dbReference>
<dbReference type="InterPro" id="IPR000189">
    <property type="entry name" value="Transglyc_AS"/>
</dbReference>
<feature type="domain" description="NlpC/P60" evidence="6">
    <location>
        <begin position="27"/>
        <end position="150"/>
    </location>
</feature>
<keyword evidence="4" id="KW-0378">Hydrolase</keyword>
<dbReference type="Gene3D" id="1.10.530.10">
    <property type="match status" value="1"/>
</dbReference>
<dbReference type="Proteomes" id="UP000437736">
    <property type="component" value="Unassembled WGS sequence"/>
</dbReference>
<dbReference type="SUPFAM" id="SSF53955">
    <property type="entry name" value="Lysozyme-like"/>
    <property type="match status" value="1"/>
</dbReference>
<evidence type="ECO:0000256" key="1">
    <source>
        <dbReference type="ARBA" id="ARBA00007074"/>
    </source>
</evidence>
<dbReference type="PANTHER" id="PTHR47053">
    <property type="entry name" value="MUREIN DD-ENDOPEPTIDASE MEPH-RELATED"/>
    <property type="match status" value="1"/>
</dbReference>
<dbReference type="PROSITE" id="PS51935">
    <property type="entry name" value="NLPC_P60"/>
    <property type="match status" value="1"/>
</dbReference>
<comment type="caution">
    <text evidence="7">The sequence shown here is derived from an EMBL/GenBank/DDBJ whole genome shotgun (WGS) entry which is preliminary data.</text>
</comment>
<name>A0ABW9QY57_9ACTN</name>
<evidence type="ECO:0000256" key="2">
    <source>
        <dbReference type="ARBA" id="ARBA00007734"/>
    </source>
</evidence>
<evidence type="ECO:0000313" key="8">
    <source>
        <dbReference type="Proteomes" id="UP000437736"/>
    </source>
</evidence>
<organism evidence="7 8">
    <name type="scientific">Acidiferrimicrobium australe</name>
    <dbReference type="NCBI Taxonomy" id="2664430"/>
    <lineage>
        <taxon>Bacteria</taxon>
        <taxon>Bacillati</taxon>
        <taxon>Actinomycetota</taxon>
        <taxon>Acidimicrobiia</taxon>
        <taxon>Acidimicrobiales</taxon>
        <taxon>Acidimicrobiaceae</taxon>
        <taxon>Acidiferrimicrobium</taxon>
    </lineage>
</organism>